<feature type="transmembrane region" description="Helical" evidence="7">
    <location>
        <begin position="164"/>
        <end position="184"/>
    </location>
</feature>
<dbReference type="InterPro" id="IPR029058">
    <property type="entry name" value="AB_hydrolase_fold"/>
</dbReference>
<feature type="non-terminal residue" evidence="8">
    <location>
        <position position="278"/>
    </location>
</feature>
<organism evidence="8 9">
    <name type="scientific">Lentithecium fluviatile CBS 122367</name>
    <dbReference type="NCBI Taxonomy" id="1168545"/>
    <lineage>
        <taxon>Eukaryota</taxon>
        <taxon>Fungi</taxon>
        <taxon>Dikarya</taxon>
        <taxon>Ascomycota</taxon>
        <taxon>Pezizomycotina</taxon>
        <taxon>Dothideomycetes</taxon>
        <taxon>Pleosporomycetidae</taxon>
        <taxon>Pleosporales</taxon>
        <taxon>Massarineae</taxon>
        <taxon>Lentitheciaceae</taxon>
        <taxon>Lentithecium</taxon>
    </lineage>
</organism>
<keyword evidence="9" id="KW-1185">Reference proteome</keyword>
<feature type="non-terminal residue" evidence="8">
    <location>
        <position position="1"/>
    </location>
</feature>
<reference evidence="8" key="1">
    <citation type="journal article" date="2020" name="Stud. Mycol.">
        <title>101 Dothideomycetes genomes: a test case for predicting lifestyles and emergence of pathogens.</title>
        <authorList>
            <person name="Haridas S."/>
            <person name="Albert R."/>
            <person name="Binder M."/>
            <person name="Bloem J."/>
            <person name="Labutti K."/>
            <person name="Salamov A."/>
            <person name="Andreopoulos B."/>
            <person name="Baker S."/>
            <person name="Barry K."/>
            <person name="Bills G."/>
            <person name="Bluhm B."/>
            <person name="Cannon C."/>
            <person name="Castanera R."/>
            <person name="Culley D."/>
            <person name="Daum C."/>
            <person name="Ezra D."/>
            <person name="Gonzalez J."/>
            <person name="Henrissat B."/>
            <person name="Kuo A."/>
            <person name="Liang C."/>
            <person name="Lipzen A."/>
            <person name="Lutzoni F."/>
            <person name="Magnuson J."/>
            <person name="Mondo S."/>
            <person name="Nolan M."/>
            <person name="Ohm R."/>
            <person name="Pangilinan J."/>
            <person name="Park H.-J."/>
            <person name="Ramirez L."/>
            <person name="Alfaro M."/>
            <person name="Sun H."/>
            <person name="Tritt A."/>
            <person name="Yoshinaga Y."/>
            <person name="Zwiers L.-H."/>
            <person name="Turgeon B."/>
            <person name="Goodwin S."/>
            <person name="Spatafora J."/>
            <person name="Crous P."/>
            <person name="Grigoriev I."/>
        </authorList>
    </citation>
    <scope>NUCLEOTIDE SEQUENCE</scope>
    <source>
        <strain evidence="8">CBS 122367</strain>
    </source>
</reference>
<comment type="similarity">
    <text evidence="1">Belongs to the TMEM53 family.</text>
</comment>
<dbReference type="InterPro" id="IPR008547">
    <property type="entry name" value="DUF829_TMEM53"/>
</dbReference>
<dbReference type="PANTHER" id="PTHR12265:SF30">
    <property type="entry name" value="TRANSMEMBRANE PROTEIN 53"/>
    <property type="match status" value="1"/>
</dbReference>
<dbReference type="Proteomes" id="UP000799291">
    <property type="component" value="Unassembled WGS sequence"/>
</dbReference>
<sequence length="278" mass="31257">DTIPGFTPVAPSIWSYTPTLPFGVATWKHADSPPSVIIIFSWTGAHGRHVGKYTTVYQTLFPTTPILVITTSTIDLCLRSSKRKQERLSAAVQWILSLRDHDNILIHAFSEGGSNKAVEFAEAYQDTTGTRLPCTALCLDSTPGHPQYLRLCSALRKSLPPNPVLRGTGLVLGGAFLGSLWMLYCCFVGYSNNVISQTRERIADPRFWSLKTPRCFLYSEADDMIDWMDIREHMRDAMVQGIPVRDVRFEGSGHCKHAAEDPERYWRSVMSTWWGAML</sequence>
<dbReference type="Pfam" id="PF05705">
    <property type="entry name" value="DUF829"/>
    <property type="match status" value="1"/>
</dbReference>
<keyword evidence="4 7" id="KW-0472">Membrane</keyword>
<name>A0A6G1J2K1_9PLEO</name>
<gene>
    <name evidence="8" type="ORF">K458DRAFT_274493</name>
</gene>
<keyword evidence="5" id="KW-0539">Nucleus</keyword>
<evidence type="ECO:0000256" key="3">
    <source>
        <dbReference type="ARBA" id="ARBA00022989"/>
    </source>
</evidence>
<evidence type="ECO:0000256" key="1">
    <source>
        <dbReference type="ARBA" id="ARBA00007387"/>
    </source>
</evidence>
<dbReference type="AlphaFoldDB" id="A0A6G1J2K1"/>
<dbReference type="Gene3D" id="3.40.50.1820">
    <property type="entry name" value="alpha/beta hydrolase"/>
    <property type="match status" value="1"/>
</dbReference>
<accession>A0A6G1J2K1</accession>
<keyword evidence="2 7" id="KW-0812">Transmembrane</keyword>
<dbReference type="OrthoDB" id="77878at2759"/>
<dbReference type="PANTHER" id="PTHR12265">
    <property type="entry name" value="TRANSMEMBRANE PROTEIN 53"/>
    <property type="match status" value="1"/>
</dbReference>
<evidence type="ECO:0000256" key="6">
    <source>
        <dbReference type="ARBA" id="ARBA00034303"/>
    </source>
</evidence>
<keyword evidence="3 7" id="KW-1133">Transmembrane helix</keyword>
<dbReference type="EMBL" id="MU005581">
    <property type="protein sequence ID" value="KAF2684443.1"/>
    <property type="molecule type" value="Genomic_DNA"/>
</dbReference>
<proteinExistence type="inferred from homology"/>
<evidence type="ECO:0000256" key="5">
    <source>
        <dbReference type="ARBA" id="ARBA00023242"/>
    </source>
</evidence>
<comment type="subcellular location">
    <subcellularLocation>
        <location evidence="6">Nucleus outer membrane</location>
        <topology evidence="6">Single-pass membrane protein</topology>
    </subcellularLocation>
</comment>
<evidence type="ECO:0000256" key="4">
    <source>
        <dbReference type="ARBA" id="ARBA00023136"/>
    </source>
</evidence>
<evidence type="ECO:0000313" key="8">
    <source>
        <dbReference type="EMBL" id="KAF2684443.1"/>
    </source>
</evidence>
<protein>
    <recommendedName>
        <fullName evidence="10">DUF829-domain-containing protein</fullName>
    </recommendedName>
</protein>
<evidence type="ECO:0000313" key="9">
    <source>
        <dbReference type="Proteomes" id="UP000799291"/>
    </source>
</evidence>
<evidence type="ECO:0008006" key="10">
    <source>
        <dbReference type="Google" id="ProtNLM"/>
    </source>
</evidence>
<dbReference type="GO" id="GO:0005640">
    <property type="term" value="C:nuclear outer membrane"/>
    <property type="evidence" value="ECO:0007669"/>
    <property type="project" value="UniProtKB-SubCell"/>
</dbReference>
<dbReference type="SUPFAM" id="SSF53474">
    <property type="entry name" value="alpha/beta-Hydrolases"/>
    <property type="match status" value="1"/>
</dbReference>
<evidence type="ECO:0000256" key="2">
    <source>
        <dbReference type="ARBA" id="ARBA00022692"/>
    </source>
</evidence>
<evidence type="ECO:0000256" key="7">
    <source>
        <dbReference type="SAM" id="Phobius"/>
    </source>
</evidence>